<keyword evidence="1" id="KW-0175">Coiled coil</keyword>
<evidence type="ECO:0000256" key="1">
    <source>
        <dbReference type="SAM" id="Coils"/>
    </source>
</evidence>
<organism evidence="2 3">
    <name type="scientific">Chryseobacterium takakiae</name>
    <dbReference type="NCBI Taxonomy" id="1302685"/>
    <lineage>
        <taxon>Bacteria</taxon>
        <taxon>Pseudomonadati</taxon>
        <taxon>Bacteroidota</taxon>
        <taxon>Flavobacteriia</taxon>
        <taxon>Flavobacteriales</taxon>
        <taxon>Weeksellaceae</taxon>
        <taxon>Chryseobacterium group</taxon>
        <taxon>Chryseobacterium</taxon>
    </lineage>
</organism>
<dbReference type="STRING" id="1302685.SAMN05444408_107107"/>
<dbReference type="AlphaFoldDB" id="A0A1M4Y3P6"/>
<dbReference type="Proteomes" id="UP000184236">
    <property type="component" value="Unassembled WGS sequence"/>
</dbReference>
<evidence type="ECO:0000313" key="3">
    <source>
        <dbReference type="Proteomes" id="UP000184236"/>
    </source>
</evidence>
<accession>A0A1M4Y3P6</accession>
<dbReference type="PANTHER" id="PTHR39473:SF1">
    <property type="entry name" value="DINB-LIKE DOMAIN-CONTAINING PROTEIN"/>
    <property type="match status" value="1"/>
</dbReference>
<dbReference type="EMBL" id="FQVO01000007">
    <property type="protein sequence ID" value="SHF00437.1"/>
    <property type="molecule type" value="Genomic_DNA"/>
</dbReference>
<reference evidence="3" key="1">
    <citation type="submission" date="2016-11" db="EMBL/GenBank/DDBJ databases">
        <authorList>
            <person name="Varghese N."/>
            <person name="Submissions S."/>
        </authorList>
    </citation>
    <scope>NUCLEOTIDE SEQUENCE [LARGE SCALE GENOMIC DNA]</scope>
    <source>
        <strain evidence="3">DSM 26898</strain>
    </source>
</reference>
<dbReference type="OrthoDB" id="1162179at2"/>
<proteinExistence type="predicted"/>
<dbReference type="RefSeq" id="WP_072884777.1">
    <property type="nucleotide sequence ID" value="NZ_FQVO01000007.1"/>
</dbReference>
<dbReference type="PANTHER" id="PTHR39473">
    <property type="match status" value="1"/>
</dbReference>
<gene>
    <name evidence="2" type="ORF">SAMN05444408_107107</name>
</gene>
<sequence>MIRSIENNLQELSRIIGPISDHLYTKKSKYLFGSSIGQHIRHILEMYEVLLSGYHSGKFSFENRKRNQTLEENVKEMLNTIESISAEINKKDKELICVLHDHANQQQELKTTYFRELLYCFEHGIHHQALIKVALKEFEWENIPENFGVAPSTVKFRLACVQ</sequence>
<name>A0A1M4Y3P6_9FLAO</name>
<protein>
    <submittedName>
        <fullName evidence="2">DinB family protein</fullName>
    </submittedName>
</protein>
<evidence type="ECO:0000313" key="2">
    <source>
        <dbReference type="EMBL" id="SHF00437.1"/>
    </source>
</evidence>
<keyword evidence="3" id="KW-1185">Reference proteome</keyword>
<dbReference type="InterPro" id="IPR034660">
    <property type="entry name" value="DinB/YfiT-like"/>
</dbReference>
<feature type="coiled-coil region" evidence="1">
    <location>
        <begin position="67"/>
        <end position="94"/>
    </location>
</feature>
<dbReference type="SUPFAM" id="SSF109854">
    <property type="entry name" value="DinB/YfiT-like putative metalloenzymes"/>
    <property type="match status" value="1"/>
</dbReference>
<dbReference type="Gene3D" id="1.20.120.450">
    <property type="entry name" value="dinb family like domain"/>
    <property type="match status" value="1"/>
</dbReference>